<dbReference type="GeneID" id="83209078"/>
<dbReference type="AlphaFoldDB" id="A0AAD7VDF8"/>
<comment type="subunit">
    <text evidence="10">Heterohexamer.</text>
</comment>
<name>A0AAD7VDF8_9FUNG</name>
<evidence type="ECO:0000256" key="7">
    <source>
        <dbReference type="ARBA" id="ARBA00023010"/>
    </source>
</evidence>
<dbReference type="PANTHER" id="PTHR11038:SF16">
    <property type="entry name" value="MITOCHONDRIAL IMPORT INNER MEMBRANE TRANSLOCASE SUBUNIT TIM10"/>
    <property type="match status" value="1"/>
</dbReference>
<dbReference type="GO" id="GO:0005743">
    <property type="term" value="C:mitochondrial inner membrane"/>
    <property type="evidence" value="ECO:0007669"/>
    <property type="project" value="UniProtKB-SubCell"/>
</dbReference>
<dbReference type="EMBL" id="JARTCD010000004">
    <property type="protein sequence ID" value="KAJ8662696.1"/>
    <property type="molecule type" value="Genomic_DNA"/>
</dbReference>
<dbReference type="GO" id="GO:0015031">
    <property type="term" value="P:protein transport"/>
    <property type="evidence" value="ECO:0007669"/>
    <property type="project" value="UniProtKB-KW"/>
</dbReference>
<evidence type="ECO:0000313" key="13">
    <source>
        <dbReference type="EMBL" id="KAJ8662696.1"/>
    </source>
</evidence>
<reference evidence="13 14" key="1">
    <citation type="submission" date="2023-03" db="EMBL/GenBank/DDBJ databases">
        <title>Genome sequence of Lichtheimia ornata CBS 291.66.</title>
        <authorList>
            <person name="Mohabir J.T."/>
            <person name="Shea T.P."/>
            <person name="Kurbessoian T."/>
            <person name="Berby B."/>
            <person name="Fontaine J."/>
            <person name="Livny J."/>
            <person name="Gnirke A."/>
            <person name="Stajich J.E."/>
            <person name="Cuomo C.A."/>
        </authorList>
    </citation>
    <scope>NUCLEOTIDE SEQUENCE [LARGE SCALE GENOMIC DNA]</scope>
    <source>
        <strain evidence="13">CBS 291.66</strain>
    </source>
</reference>
<keyword evidence="14" id="KW-1185">Reference proteome</keyword>
<evidence type="ECO:0000256" key="2">
    <source>
        <dbReference type="ARBA" id="ARBA00022448"/>
    </source>
</evidence>
<dbReference type="Proteomes" id="UP001234581">
    <property type="component" value="Unassembled WGS sequence"/>
</dbReference>
<accession>A0AAD7VDF8</accession>
<evidence type="ECO:0000256" key="9">
    <source>
        <dbReference type="ARBA" id="ARBA00023157"/>
    </source>
</evidence>
<keyword evidence="7 10" id="KW-0811">Translocation</keyword>
<evidence type="ECO:0000256" key="4">
    <source>
        <dbReference type="ARBA" id="ARBA00022792"/>
    </source>
</evidence>
<keyword evidence="8 10" id="KW-0496">Mitochondrion</keyword>
<keyword evidence="2 10" id="KW-0813">Transport</keyword>
<comment type="similarity">
    <text evidence="1 10">Belongs to the small Tim family.</text>
</comment>
<evidence type="ECO:0000256" key="3">
    <source>
        <dbReference type="ARBA" id="ARBA00022723"/>
    </source>
</evidence>
<dbReference type="InterPro" id="IPR004217">
    <property type="entry name" value="Tim10-like"/>
</dbReference>
<organism evidence="13 14">
    <name type="scientific">Lichtheimia ornata</name>
    <dbReference type="NCBI Taxonomy" id="688661"/>
    <lineage>
        <taxon>Eukaryota</taxon>
        <taxon>Fungi</taxon>
        <taxon>Fungi incertae sedis</taxon>
        <taxon>Mucoromycota</taxon>
        <taxon>Mucoromycotina</taxon>
        <taxon>Mucoromycetes</taxon>
        <taxon>Mucorales</taxon>
        <taxon>Lichtheimiaceae</taxon>
        <taxon>Lichtheimia</taxon>
    </lineage>
</organism>
<feature type="region of interest" description="Disordered" evidence="11">
    <location>
        <begin position="79"/>
        <end position="107"/>
    </location>
</feature>
<dbReference type="GO" id="GO:0045039">
    <property type="term" value="P:protein insertion into mitochondrial inner membrane"/>
    <property type="evidence" value="ECO:0007669"/>
    <property type="project" value="UniProtKB-ARBA"/>
</dbReference>
<dbReference type="Pfam" id="PF02953">
    <property type="entry name" value="zf-Tim10_DDP"/>
    <property type="match status" value="1"/>
</dbReference>
<keyword evidence="4 10" id="KW-0999">Mitochondrion inner membrane</keyword>
<evidence type="ECO:0000256" key="5">
    <source>
        <dbReference type="ARBA" id="ARBA00022833"/>
    </source>
</evidence>
<dbReference type="GO" id="GO:0046872">
    <property type="term" value="F:metal ion binding"/>
    <property type="evidence" value="ECO:0007669"/>
    <property type="project" value="UniProtKB-KW"/>
</dbReference>
<evidence type="ECO:0000256" key="10">
    <source>
        <dbReference type="RuleBase" id="RU367043"/>
    </source>
</evidence>
<protein>
    <recommendedName>
        <fullName evidence="10">Mitochondrial import inner membrane translocase subunit</fullName>
    </recommendedName>
</protein>
<dbReference type="InterPro" id="IPR035427">
    <property type="entry name" value="Tim10-like_dom_sf"/>
</dbReference>
<keyword evidence="9 10" id="KW-1015">Disulfide bond</keyword>
<comment type="function">
    <text evidence="10">Mitochondrial intermembrane chaperone that participates in the import and insertion of some multi-pass transmembrane proteins into the mitochondrial inner membrane. Also required for the transfer of beta-barrel precursors from the TOM complex to the sorting and assembly machinery (SAM complex) of the outer membrane. Acts as a chaperone-like protein that protects the hydrophobic precursors from aggregation and guide them through the mitochondrial intermembrane space.</text>
</comment>
<dbReference type="SUPFAM" id="SSF144122">
    <property type="entry name" value="Tim10-like"/>
    <property type="match status" value="1"/>
</dbReference>
<keyword evidence="4 10" id="KW-0472">Membrane</keyword>
<evidence type="ECO:0000256" key="8">
    <source>
        <dbReference type="ARBA" id="ARBA00023128"/>
    </source>
</evidence>
<evidence type="ECO:0000256" key="1">
    <source>
        <dbReference type="ARBA" id="ARBA00006720"/>
    </source>
</evidence>
<keyword evidence="6 10" id="KW-0653">Protein transport</keyword>
<dbReference type="Gene3D" id="1.10.287.810">
    <property type="entry name" value="Mitochondrial import inner membrane translocase subunit tim13 like domains"/>
    <property type="match status" value="1"/>
</dbReference>
<keyword evidence="10" id="KW-0143">Chaperone</keyword>
<sequence>MSWSGSYAQNYMIDQNKLVQAEQEYDQFIELYKRIIEQCRVKCIPTHYHEPDLNKGEMVCIDRCVFKYGEIQRLLAKKMEEKDKDTEPASFSSFASTPSGDDMPSTL</sequence>
<comment type="domain">
    <text evidence="10">The twin CX3C motif contains 4 conserved Cys residues that form 2 disulfide bonds in the mitochondrial intermembrane space.</text>
</comment>
<evidence type="ECO:0000256" key="11">
    <source>
        <dbReference type="SAM" id="MobiDB-lite"/>
    </source>
</evidence>
<dbReference type="PANTHER" id="PTHR11038">
    <property type="entry name" value="MITOCHONDRIAL IMPORT INNER MEMBRANE TRANSLOCASE SUBUNIT TIM10"/>
    <property type="match status" value="1"/>
</dbReference>
<evidence type="ECO:0000313" key="14">
    <source>
        <dbReference type="Proteomes" id="UP001234581"/>
    </source>
</evidence>
<feature type="domain" description="Tim10-like" evidence="12">
    <location>
        <begin position="18"/>
        <end position="81"/>
    </location>
</feature>
<feature type="compositionally biased region" description="Low complexity" evidence="11">
    <location>
        <begin position="88"/>
        <end position="99"/>
    </location>
</feature>
<evidence type="ECO:0000259" key="12">
    <source>
        <dbReference type="Pfam" id="PF02953"/>
    </source>
</evidence>
<evidence type="ECO:0000256" key="6">
    <source>
        <dbReference type="ARBA" id="ARBA00022927"/>
    </source>
</evidence>
<keyword evidence="5" id="KW-0862">Zinc</keyword>
<gene>
    <name evidence="13" type="ORF">O0I10_001660</name>
</gene>
<dbReference type="RefSeq" id="XP_058347609.1">
    <property type="nucleotide sequence ID" value="XM_058481752.1"/>
</dbReference>
<comment type="caution">
    <text evidence="13">The sequence shown here is derived from an EMBL/GenBank/DDBJ whole genome shotgun (WGS) entry which is preliminary data.</text>
</comment>
<proteinExistence type="inferred from homology"/>
<comment type="subcellular location">
    <subcellularLocation>
        <location evidence="10">Mitochondrion inner membrane</location>
        <topology evidence="10">Peripheral membrane protein</topology>
        <orientation evidence="10">Intermembrane side</orientation>
    </subcellularLocation>
</comment>
<keyword evidence="3" id="KW-0479">Metal-binding</keyword>